<dbReference type="GO" id="GO:0141153">
    <property type="term" value="F:glycerol-3-phosphate dehydrogenase (NADP+) activity"/>
    <property type="evidence" value="ECO:0007669"/>
    <property type="project" value="RHEA"/>
</dbReference>
<dbReference type="GO" id="GO:0008654">
    <property type="term" value="P:phospholipid biosynthetic process"/>
    <property type="evidence" value="ECO:0007669"/>
    <property type="project" value="UniProtKB-KW"/>
</dbReference>
<comment type="similarity">
    <text evidence="1 7 8">Belongs to the NAD-dependent glycerol-3-phosphate dehydrogenase family.</text>
</comment>
<evidence type="ECO:0000256" key="2">
    <source>
        <dbReference type="ARBA" id="ARBA00022516"/>
    </source>
</evidence>
<dbReference type="GO" id="GO:0046168">
    <property type="term" value="P:glycerol-3-phosphate catabolic process"/>
    <property type="evidence" value="ECO:0007669"/>
    <property type="project" value="InterPro"/>
</dbReference>
<evidence type="ECO:0000313" key="11">
    <source>
        <dbReference type="Proteomes" id="UP000064920"/>
    </source>
</evidence>
<evidence type="ECO:0000256" key="8">
    <source>
        <dbReference type="RuleBase" id="RU000437"/>
    </source>
</evidence>
<dbReference type="InterPro" id="IPR008927">
    <property type="entry name" value="6-PGluconate_DH-like_C_sf"/>
</dbReference>
<feature type="binding site" evidence="7">
    <location>
        <position position="186"/>
    </location>
    <ligand>
        <name>sn-glycerol 3-phosphate</name>
        <dbReference type="ChEBI" id="CHEBI:57597"/>
    </ligand>
</feature>
<dbReference type="Pfam" id="PF01210">
    <property type="entry name" value="NAD_Gly3P_dh_N"/>
    <property type="match status" value="1"/>
</dbReference>
<name>A0A0N9ZPZ3_9RHOB</name>
<dbReference type="EMBL" id="CP012023">
    <property type="protein sequence ID" value="ALI55690.1"/>
    <property type="molecule type" value="Genomic_DNA"/>
</dbReference>
<feature type="binding site" evidence="7">
    <location>
        <position position="249"/>
    </location>
    <ligand>
        <name>sn-glycerol 3-phosphate</name>
        <dbReference type="ChEBI" id="CHEBI:57597"/>
    </ligand>
</feature>
<dbReference type="NCBIfam" id="NF000942">
    <property type="entry name" value="PRK00094.1-4"/>
    <property type="match status" value="1"/>
</dbReference>
<feature type="binding site" evidence="7">
    <location>
        <position position="103"/>
    </location>
    <ligand>
        <name>NADPH</name>
        <dbReference type="ChEBI" id="CHEBI:57783"/>
    </ligand>
</feature>
<dbReference type="GO" id="GO:0005829">
    <property type="term" value="C:cytosol"/>
    <property type="evidence" value="ECO:0007669"/>
    <property type="project" value="TreeGrafter"/>
</dbReference>
<feature type="binding site" evidence="7">
    <location>
        <position position="250"/>
    </location>
    <ligand>
        <name>sn-glycerol 3-phosphate</name>
        <dbReference type="ChEBI" id="CHEBI:57597"/>
    </ligand>
</feature>
<keyword evidence="7 8" id="KW-0520">NAD</keyword>
<comment type="catalytic activity">
    <reaction evidence="7">
        <text>sn-glycerol 3-phosphate + NAD(+) = dihydroxyacetone phosphate + NADH + H(+)</text>
        <dbReference type="Rhea" id="RHEA:11092"/>
        <dbReference type="ChEBI" id="CHEBI:15378"/>
        <dbReference type="ChEBI" id="CHEBI:57540"/>
        <dbReference type="ChEBI" id="CHEBI:57597"/>
        <dbReference type="ChEBI" id="CHEBI:57642"/>
        <dbReference type="ChEBI" id="CHEBI:57945"/>
        <dbReference type="EC" id="1.1.1.94"/>
    </reaction>
</comment>
<proteinExistence type="inferred from homology"/>
<dbReference type="UniPathway" id="UPA00940"/>
<feature type="binding site" evidence="7">
    <location>
        <position position="32"/>
    </location>
    <ligand>
        <name>NADPH</name>
        <dbReference type="ChEBI" id="CHEBI:57783"/>
    </ligand>
</feature>
<dbReference type="EC" id="1.1.1.94" evidence="7"/>
<dbReference type="Gene3D" id="3.40.50.720">
    <property type="entry name" value="NAD(P)-binding Rossmann-like Domain"/>
    <property type="match status" value="1"/>
</dbReference>
<dbReference type="RefSeq" id="WP_062218032.1">
    <property type="nucleotide sequence ID" value="NZ_CP012023.1"/>
</dbReference>
<accession>A0A0N9ZPZ3</accession>
<dbReference type="Proteomes" id="UP000064920">
    <property type="component" value="Chromosome"/>
</dbReference>
<dbReference type="InterPro" id="IPR006109">
    <property type="entry name" value="G3P_DH_NAD-dep_C"/>
</dbReference>
<comment type="caution">
    <text evidence="7">Lacks conserved residue(s) required for the propagation of feature annotation.</text>
</comment>
<evidence type="ECO:0000256" key="1">
    <source>
        <dbReference type="ARBA" id="ARBA00011009"/>
    </source>
</evidence>
<dbReference type="PROSITE" id="PS00957">
    <property type="entry name" value="NAD_G3PDH"/>
    <property type="match status" value="1"/>
</dbReference>
<feature type="binding site" evidence="7">
    <location>
        <position position="131"/>
    </location>
    <ligand>
        <name>sn-glycerol 3-phosphate</name>
        <dbReference type="ChEBI" id="CHEBI:57597"/>
    </ligand>
</feature>
<organism evidence="10 11">
    <name type="scientific">Celeribacter marinus</name>
    <dbReference type="NCBI Taxonomy" id="1397108"/>
    <lineage>
        <taxon>Bacteria</taxon>
        <taxon>Pseudomonadati</taxon>
        <taxon>Pseudomonadota</taxon>
        <taxon>Alphaproteobacteria</taxon>
        <taxon>Rhodobacterales</taxon>
        <taxon>Roseobacteraceae</taxon>
        <taxon>Celeribacter</taxon>
    </lineage>
</organism>
<keyword evidence="2 7" id="KW-0444">Lipid biosynthesis</keyword>
<dbReference type="STRING" id="1397108.IMCC12053_1743"/>
<evidence type="ECO:0000256" key="3">
    <source>
        <dbReference type="ARBA" id="ARBA00023002"/>
    </source>
</evidence>
<keyword evidence="6 7" id="KW-1208">Phospholipid metabolism</keyword>
<evidence type="ECO:0000256" key="4">
    <source>
        <dbReference type="ARBA" id="ARBA00023098"/>
    </source>
</evidence>
<feature type="binding site" evidence="7">
    <location>
        <position position="268"/>
    </location>
    <ligand>
        <name>NADPH</name>
        <dbReference type="ChEBI" id="CHEBI:57783"/>
    </ligand>
</feature>
<dbReference type="GO" id="GO:0051287">
    <property type="term" value="F:NAD binding"/>
    <property type="evidence" value="ECO:0007669"/>
    <property type="project" value="InterPro"/>
</dbReference>
<dbReference type="SUPFAM" id="SSF51735">
    <property type="entry name" value="NAD(P)-binding Rossmann-fold domains"/>
    <property type="match status" value="1"/>
</dbReference>
<keyword evidence="7" id="KW-0547">Nucleotide-binding</keyword>
<feature type="binding site" evidence="7">
    <location>
        <position position="251"/>
    </location>
    <ligand>
        <name>sn-glycerol 3-phosphate</name>
        <dbReference type="ChEBI" id="CHEBI:57597"/>
    </ligand>
</feature>
<keyword evidence="5 7" id="KW-0594">Phospholipid biosynthesis</keyword>
<keyword evidence="11" id="KW-1185">Reference proteome</keyword>
<feature type="binding site" evidence="7">
    <location>
        <position position="103"/>
    </location>
    <ligand>
        <name>sn-glycerol 3-phosphate</name>
        <dbReference type="ChEBI" id="CHEBI:57597"/>
    </ligand>
</feature>
<dbReference type="InterPro" id="IPR006168">
    <property type="entry name" value="G3P_DH_NAD-dep"/>
</dbReference>
<keyword evidence="7" id="KW-0963">Cytoplasm</keyword>
<comment type="catalytic activity">
    <reaction evidence="7 9">
        <text>sn-glycerol 3-phosphate + NADP(+) = dihydroxyacetone phosphate + NADPH + H(+)</text>
        <dbReference type="Rhea" id="RHEA:11096"/>
        <dbReference type="ChEBI" id="CHEBI:15378"/>
        <dbReference type="ChEBI" id="CHEBI:57597"/>
        <dbReference type="ChEBI" id="CHEBI:57642"/>
        <dbReference type="ChEBI" id="CHEBI:57783"/>
        <dbReference type="ChEBI" id="CHEBI:58349"/>
        <dbReference type="EC" id="1.1.1.94"/>
    </reaction>
</comment>
<reference evidence="10 11" key="1">
    <citation type="submission" date="2015-05" db="EMBL/GenBank/DDBJ databases">
        <authorList>
            <person name="Wang D.B."/>
            <person name="Wang M."/>
        </authorList>
    </citation>
    <scope>NUCLEOTIDE SEQUENCE [LARGE SCALE GENOMIC DNA]</scope>
    <source>
        <strain evidence="10 11">IMCC 12053</strain>
    </source>
</reference>
<dbReference type="PANTHER" id="PTHR11728:SF1">
    <property type="entry name" value="GLYCEROL-3-PHOSPHATE DEHYDROGENASE [NAD(+)] 2, CHLOROPLASTIC"/>
    <property type="match status" value="1"/>
</dbReference>
<feature type="active site" description="Proton acceptor" evidence="7">
    <location>
        <position position="186"/>
    </location>
</feature>
<dbReference type="NCBIfam" id="NF000940">
    <property type="entry name" value="PRK00094.1-2"/>
    <property type="match status" value="1"/>
</dbReference>
<keyword evidence="4 7" id="KW-0443">Lipid metabolism</keyword>
<evidence type="ECO:0000256" key="9">
    <source>
        <dbReference type="RuleBase" id="RU000439"/>
    </source>
</evidence>
<dbReference type="Gene3D" id="1.10.1040.10">
    <property type="entry name" value="N-(1-d-carboxylethyl)-l-norvaline Dehydrogenase, domain 2"/>
    <property type="match status" value="1"/>
</dbReference>
<dbReference type="GO" id="GO:0006650">
    <property type="term" value="P:glycerophospholipid metabolic process"/>
    <property type="evidence" value="ECO:0007669"/>
    <property type="project" value="UniProtKB-UniRule"/>
</dbReference>
<protein>
    <recommendedName>
        <fullName evidence="7">Glycerol-3-phosphate dehydrogenase [NAD(P)+]</fullName>
        <ecNumber evidence="7">1.1.1.94</ecNumber>
    </recommendedName>
    <alternativeName>
        <fullName evidence="7">NAD(P)(+)-dependent glycerol-3-phosphate dehydrogenase</fullName>
    </alternativeName>
    <alternativeName>
        <fullName evidence="7">NAD(P)H-dependent dihydroxyacetone-phosphate reductase</fullName>
    </alternativeName>
</protein>
<evidence type="ECO:0000256" key="7">
    <source>
        <dbReference type="HAMAP-Rule" id="MF_00394"/>
    </source>
</evidence>
<dbReference type="InterPro" id="IPR013328">
    <property type="entry name" value="6PGD_dom2"/>
</dbReference>
<dbReference type="PATRIC" id="fig|1397108.4.peg.1780"/>
<dbReference type="PRINTS" id="PR00077">
    <property type="entry name" value="GPDHDRGNASE"/>
</dbReference>
<dbReference type="AlphaFoldDB" id="A0A0N9ZPZ3"/>
<dbReference type="GO" id="GO:0005975">
    <property type="term" value="P:carbohydrate metabolic process"/>
    <property type="evidence" value="ECO:0007669"/>
    <property type="project" value="InterPro"/>
</dbReference>
<dbReference type="InterPro" id="IPR036291">
    <property type="entry name" value="NAD(P)-bd_dom_sf"/>
</dbReference>
<keyword evidence="7" id="KW-0521">NADP</keyword>
<feature type="binding site" evidence="7">
    <location>
        <position position="239"/>
    </location>
    <ligand>
        <name>sn-glycerol 3-phosphate</name>
        <dbReference type="ChEBI" id="CHEBI:57597"/>
    </ligand>
</feature>
<dbReference type="GO" id="GO:0141152">
    <property type="term" value="F:glycerol-3-phosphate dehydrogenase (NAD+) activity"/>
    <property type="evidence" value="ECO:0007669"/>
    <property type="project" value="RHEA"/>
</dbReference>
<keyword evidence="3 7" id="KW-0560">Oxidoreductase</keyword>
<dbReference type="KEGG" id="cmar:IMCC12053_1743"/>
<dbReference type="PIRSF" id="PIRSF000114">
    <property type="entry name" value="Glycerol-3-P_dh"/>
    <property type="match status" value="1"/>
</dbReference>
<comment type="subcellular location">
    <subcellularLocation>
        <location evidence="7">Cytoplasm</location>
    </subcellularLocation>
</comment>
<dbReference type="InterPro" id="IPR011128">
    <property type="entry name" value="G3P_DH_NAD-dep_N"/>
</dbReference>
<dbReference type="Pfam" id="PF07479">
    <property type="entry name" value="NAD_Gly3P_dh_C"/>
    <property type="match status" value="1"/>
</dbReference>
<dbReference type="OrthoDB" id="9812273at2"/>
<feature type="binding site" evidence="7">
    <location>
        <position position="135"/>
    </location>
    <ligand>
        <name>NADPH</name>
        <dbReference type="ChEBI" id="CHEBI:57783"/>
    </ligand>
</feature>
<feature type="binding site" evidence="7">
    <location>
        <position position="271"/>
    </location>
    <ligand>
        <name>NADPH</name>
        <dbReference type="ChEBI" id="CHEBI:57783"/>
    </ligand>
</feature>
<gene>
    <name evidence="7" type="primary">gpsA</name>
    <name evidence="10" type="ORF">IMCC12053_1743</name>
</gene>
<comment type="function">
    <text evidence="7">Catalyzes the reduction of the glycolytic intermediate dihydroxyacetone phosphate (DHAP) to sn-glycerol 3-phosphate (G3P), the key precursor for phospholipid synthesis.</text>
</comment>
<dbReference type="PANTHER" id="PTHR11728">
    <property type="entry name" value="GLYCEROL-3-PHOSPHATE DEHYDROGENASE"/>
    <property type="match status" value="1"/>
</dbReference>
<evidence type="ECO:0000313" key="10">
    <source>
        <dbReference type="EMBL" id="ALI55690.1"/>
    </source>
</evidence>
<sequence>MSELVVIGAGAFGTALAVAMSRDGTRVSLWGRDVGAMAAMRASRINPRLPNVKLPDEINVTSDLSDIRKTGPIIIATPMQTLHNMLDQIDDPLAGRPVIACCKGIDLKTHQGPSKLISNAKPDAIAAVLTGPSFATDIAQGLPTALTLACADESVGLALQHQLSKPMLRLYLSGDVIGAELGGALKNVIAIAAGACIGSGLGESARAALMTRGLAEMLRFSNHFGAQTQTMMGLSGFGDLALTCTSNQSRNFQFGAALGRAEAFDKSVTVEGVATAQAVVEIAKETGLDMPISHAVCDISTGNTSVSEALQSLLARPLKKE</sequence>
<feature type="binding site" evidence="7">
    <location>
        <position position="12"/>
    </location>
    <ligand>
        <name>NADPH</name>
        <dbReference type="ChEBI" id="CHEBI:57783"/>
    </ligand>
</feature>
<dbReference type="HAMAP" id="MF_00394">
    <property type="entry name" value="NAD_Glyc3P_dehydrog"/>
    <property type="match status" value="1"/>
</dbReference>
<comment type="pathway">
    <text evidence="7">Membrane lipid metabolism; glycerophospholipid metabolism.</text>
</comment>
<feature type="binding site" evidence="7">
    <location>
        <position position="250"/>
    </location>
    <ligand>
        <name>NADPH</name>
        <dbReference type="ChEBI" id="CHEBI:57783"/>
    </ligand>
</feature>
<evidence type="ECO:0000256" key="6">
    <source>
        <dbReference type="ARBA" id="ARBA00023264"/>
    </source>
</evidence>
<feature type="binding site" evidence="7">
    <location>
        <position position="133"/>
    </location>
    <ligand>
        <name>sn-glycerol 3-phosphate</name>
        <dbReference type="ChEBI" id="CHEBI:57597"/>
    </ligand>
</feature>
<dbReference type="SUPFAM" id="SSF48179">
    <property type="entry name" value="6-phosphogluconate dehydrogenase C-terminal domain-like"/>
    <property type="match status" value="1"/>
</dbReference>
<evidence type="ECO:0000256" key="5">
    <source>
        <dbReference type="ARBA" id="ARBA00023209"/>
    </source>
</evidence>
<dbReference type="GO" id="GO:0046167">
    <property type="term" value="P:glycerol-3-phosphate biosynthetic process"/>
    <property type="evidence" value="ECO:0007669"/>
    <property type="project" value="UniProtKB-UniRule"/>
</dbReference>